<accession>A0A8I1YCQ0</accession>
<reference evidence="3 5" key="2">
    <citation type="submission" date="2024-07" db="EMBL/GenBank/DDBJ databases">
        <title>Genomic Encyclopedia of Type Strains, Phase V (KMG-V): Genome sequencing to study the core and pangenomes of soil and plant-associated prokaryotes.</title>
        <authorList>
            <person name="Whitman W."/>
        </authorList>
    </citation>
    <scope>NUCLEOTIDE SEQUENCE [LARGE SCALE GENOMIC DNA]</scope>
    <source>
        <strain evidence="3 5">USDA 415</strain>
    </source>
</reference>
<organism evidence="2 4">
    <name type="scientific">Bradyrhizobium elkanii</name>
    <dbReference type="NCBI Taxonomy" id="29448"/>
    <lineage>
        <taxon>Bacteria</taxon>
        <taxon>Pseudomonadati</taxon>
        <taxon>Pseudomonadota</taxon>
        <taxon>Alphaproteobacteria</taxon>
        <taxon>Hyphomicrobiales</taxon>
        <taxon>Nitrobacteraceae</taxon>
        <taxon>Bradyrhizobium</taxon>
    </lineage>
</organism>
<reference evidence="2" key="1">
    <citation type="submission" date="2021-02" db="EMBL/GenBank/DDBJ databases">
        <title>Genomic Encyclopedia of Type Strains, Phase IV (KMG-V): Genome sequencing to study the core and pangenomes of soil and plant-associated prokaryotes.</title>
        <authorList>
            <person name="Whitman W."/>
        </authorList>
    </citation>
    <scope>NUCLEOTIDE SEQUENCE</scope>
    <source>
        <strain evidence="2">USDA 406</strain>
    </source>
</reference>
<evidence type="ECO:0000313" key="4">
    <source>
        <dbReference type="Proteomes" id="UP000673383"/>
    </source>
</evidence>
<name>A0A8I1YCQ0_BRAEL</name>
<protein>
    <submittedName>
        <fullName evidence="2">Uncharacterized protein</fullName>
    </submittedName>
</protein>
<keyword evidence="5" id="KW-1185">Reference proteome</keyword>
<dbReference type="AlphaFoldDB" id="A0A8I1YCQ0"/>
<comment type="caution">
    <text evidence="2">The sequence shown here is derived from an EMBL/GenBank/DDBJ whole genome shotgun (WGS) entry which is preliminary data.</text>
</comment>
<proteinExistence type="predicted"/>
<keyword evidence="1" id="KW-1133">Transmembrane helix</keyword>
<dbReference type="Proteomes" id="UP000673383">
    <property type="component" value="Unassembled WGS sequence"/>
</dbReference>
<evidence type="ECO:0000313" key="5">
    <source>
        <dbReference type="Proteomes" id="UP001565471"/>
    </source>
</evidence>
<evidence type="ECO:0000256" key="1">
    <source>
        <dbReference type="SAM" id="Phobius"/>
    </source>
</evidence>
<dbReference type="Proteomes" id="UP001565471">
    <property type="component" value="Unassembled WGS sequence"/>
</dbReference>
<dbReference type="EMBL" id="JBGBZA010000002">
    <property type="protein sequence ID" value="MEY9317660.1"/>
    <property type="molecule type" value="Genomic_DNA"/>
</dbReference>
<gene>
    <name evidence="3" type="ORF">ABIF29_004459</name>
    <name evidence="2" type="ORF">JOH49_006735</name>
</gene>
<sequence length="37" mass="4208">MIVALLLNHALGAFGLFFVVTVAVKIARGYPIRRWFF</sequence>
<dbReference type="EMBL" id="JAFICZ010000001">
    <property type="protein sequence ID" value="MBP1296982.1"/>
    <property type="molecule type" value="Genomic_DNA"/>
</dbReference>
<keyword evidence="1" id="KW-0812">Transmembrane</keyword>
<feature type="transmembrane region" description="Helical" evidence="1">
    <location>
        <begin position="6"/>
        <end position="27"/>
    </location>
</feature>
<evidence type="ECO:0000313" key="3">
    <source>
        <dbReference type="EMBL" id="MEY9317660.1"/>
    </source>
</evidence>
<evidence type="ECO:0000313" key="2">
    <source>
        <dbReference type="EMBL" id="MBP1296982.1"/>
    </source>
</evidence>
<keyword evidence="1" id="KW-0472">Membrane</keyword>